<dbReference type="VEuPathDB" id="FungiDB:CJJ07_002007"/>
<feature type="compositionally biased region" description="Polar residues" evidence="1">
    <location>
        <begin position="124"/>
        <end position="133"/>
    </location>
</feature>
<dbReference type="VEuPathDB" id="FungiDB:B9J08_000385"/>
<feature type="compositionally biased region" description="Polar residues" evidence="1">
    <location>
        <begin position="174"/>
        <end position="194"/>
    </location>
</feature>
<comment type="caution">
    <text evidence="2">The sequence shown here is derived from an EMBL/GenBank/DDBJ whole genome shotgun (WGS) entry which is preliminary data.</text>
</comment>
<dbReference type="VEuPathDB" id="FungiDB:CJI96_0001105"/>
<dbReference type="VEuPathDB" id="FungiDB:CJI97_000385"/>
<evidence type="ECO:0000256" key="1">
    <source>
        <dbReference type="SAM" id="MobiDB-lite"/>
    </source>
</evidence>
<dbReference type="AlphaFoldDB" id="A0A0L0P234"/>
<feature type="compositionally biased region" description="Polar residues" evidence="1">
    <location>
        <begin position="140"/>
        <end position="151"/>
    </location>
</feature>
<dbReference type="GO" id="GO:0005096">
    <property type="term" value="F:GTPase activator activity"/>
    <property type="evidence" value="ECO:0007669"/>
    <property type="project" value="InterPro"/>
</dbReference>
<evidence type="ECO:0000313" key="3">
    <source>
        <dbReference type="Proteomes" id="UP000037122"/>
    </source>
</evidence>
<evidence type="ECO:0000313" key="2">
    <source>
        <dbReference type="EMBL" id="KNE00334.1"/>
    </source>
</evidence>
<dbReference type="InterPro" id="IPR034586">
    <property type="entry name" value="Bfa1/Byr4"/>
</dbReference>
<name>A0A0L0P234_CANAR</name>
<dbReference type="VEuPathDB" id="FungiDB:QG37_02357"/>
<dbReference type="GO" id="GO:0044732">
    <property type="term" value="C:mitotic spindle pole body"/>
    <property type="evidence" value="ECO:0007669"/>
    <property type="project" value="TreeGrafter"/>
</dbReference>
<organism evidence="2 3">
    <name type="scientific">Candidozyma auris</name>
    <name type="common">Yeast</name>
    <name type="synonym">Candida auris</name>
    <dbReference type="NCBI Taxonomy" id="498019"/>
    <lineage>
        <taxon>Eukaryota</taxon>
        <taxon>Fungi</taxon>
        <taxon>Dikarya</taxon>
        <taxon>Ascomycota</taxon>
        <taxon>Saccharomycotina</taxon>
        <taxon>Pichiomycetes</taxon>
        <taxon>Metschnikowiaceae</taxon>
        <taxon>Candidozyma</taxon>
    </lineage>
</organism>
<feature type="region of interest" description="Disordered" evidence="1">
    <location>
        <begin position="17"/>
        <end position="40"/>
    </location>
</feature>
<dbReference type="PANTHER" id="PTHR35140:SF1">
    <property type="entry name" value="MITOTIC CHECK POINT PROTEIN BFA1"/>
    <property type="match status" value="1"/>
</dbReference>
<accession>A0A0L0P234</accession>
<dbReference type="GO" id="GO:0031578">
    <property type="term" value="P:mitotic spindle orientation checkpoint signaling"/>
    <property type="evidence" value="ECO:0007669"/>
    <property type="project" value="TreeGrafter"/>
</dbReference>
<reference evidence="3" key="1">
    <citation type="journal article" date="2015" name="BMC Genomics">
        <title>Draft genome of a commonly misdiagnosed multidrug resistant pathogen Candida auris.</title>
        <authorList>
            <person name="Chatterjee S."/>
            <person name="Alampalli S.V."/>
            <person name="Nageshan R.K."/>
            <person name="Chettiar S.T."/>
            <person name="Joshi S."/>
            <person name="Tatu U.S."/>
        </authorList>
    </citation>
    <scope>NUCLEOTIDE SEQUENCE [LARGE SCALE GENOMIC DNA]</scope>
    <source>
        <strain evidence="3">6684</strain>
    </source>
</reference>
<protein>
    <recommendedName>
        <fullName evidence="4">Mitotic check point protein BFA1</fullName>
    </recommendedName>
</protein>
<dbReference type="Proteomes" id="UP000037122">
    <property type="component" value="Unassembled WGS sequence"/>
</dbReference>
<feature type="region of interest" description="Disordered" evidence="1">
    <location>
        <begin position="117"/>
        <end position="155"/>
    </location>
</feature>
<dbReference type="EMBL" id="LGST01000018">
    <property type="protein sequence ID" value="KNE00334.1"/>
    <property type="molecule type" value="Genomic_DNA"/>
</dbReference>
<gene>
    <name evidence="2" type="ORF">QG37_02357</name>
</gene>
<feature type="region of interest" description="Disordered" evidence="1">
    <location>
        <begin position="174"/>
        <end position="196"/>
    </location>
</feature>
<sequence>MNRDRISRQKLAKLASHKELSEDELEIETDGFPTLRPTQNDDLFGLEDEFGTLRLSPHKQIDPRPPSKSISQKPSLSPGFMMKFVEPQEEHLSFDKDFDANDVFNPRNLLKQNQAFVTPKANPSPGTASNTSPIRRRSLSDYSEGTDTGLTSELDDGDFEEEIDDIFGKEESGIYSSGGRSNSANLSKAGQVLSTKREELQRQAEKEEAEMYERYKKLKQADVNTLKLKDHNGFLPTNPNHLDALENDGTVNYEYTRDDDEAFEDGFELDQPLDLEISKLHRSVRSSSKSRTLEREMLMPNFPKSLEPSRPTKFKSTMDLNGASRSNHPLFNDDNDIIKRLNRMPSFHQQSKPQKNDDEINRDMELRKKELLEKYMEITERQKKLNTSPKKNKNFTRDSASKRRGVGLVKFLNQGNNVPAVNANGKMKYNHANQRWEGNEHDLVRFEEYENQQQAKKPGLIRKQDFQTRMEEVQGNMRYDAENLRWINTDEDDMENERIFEDLPDLEPNDIPQYSQPQFNFDIQGRGVSTFTQRTILTTSSDRSSAIGRQNVEAEFQLLARNLSRFEKEEAKIRRKTHTWFAPKEQYRLNRHNKFTGDYFWEIRKMVCEDS</sequence>
<dbReference type="VEuPathDB" id="FungiDB:CJJ09_002353"/>
<feature type="region of interest" description="Disordered" evidence="1">
    <location>
        <begin position="55"/>
        <end position="78"/>
    </location>
</feature>
<dbReference type="PANTHER" id="PTHR35140">
    <property type="entry name" value="MITOTIC CHECK POINT PROTEIN BFA1"/>
    <property type="match status" value="1"/>
</dbReference>
<proteinExistence type="predicted"/>
<dbReference type="GO" id="GO:1990334">
    <property type="term" value="C:Bfa1-Bub2 complex"/>
    <property type="evidence" value="ECO:0007669"/>
    <property type="project" value="InterPro"/>
</dbReference>
<evidence type="ECO:0008006" key="4">
    <source>
        <dbReference type="Google" id="ProtNLM"/>
    </source>
</evidence>